<dbReference type="STRING" id="195105.CN97_16605"/>
<dbReference type="PANTHER" id="PTHR46401:SF2">
    <property type="entry name" value="GLYCOSYLTRANSFERASE WBBK-RELATED"/>
    <property type="match status" value="1"/>
</dbReference>
<dbReference type="InterPro" id="IPR001296">
    <property type="entry name" value="Glyco_trans_1"/>
</dbReference>
<keyword evidence="3" id="KW-0808">Transferase</keyword>
<sequence>MRPFRIAVDAHVLDGKPQGSRTWLRETLARAVPAAPEIRWLLHAHDSASLGPLAALPNVAFRPIPYRRSIARLGVYWPRVMAQREADFYLFQYHGPPVYRERQIVVLHDLLFESHPEFFPPLMRKRLQTLVRGGARRAAAVLTVSDWTRGEIARRYALPPGRVFLAPNGAPVFRGGRAGDGKTVLFVGRIEPRKNLALLLDALDLMTTPDRRLVVIGRPDFGSEAVIARMEGREDVAFLPDASDEILAGWYRRAGVLAYPSRGEGFGIPLVEALSLGLPVVASTATAIPEVAGPFARYFDPDAVEARQRLASLLDAALADATPPATDAITHHLSRFTWEKSAEGLLAAIFHAADQRDGRRAS</sequence>
<gene>
    <name evidence="3" type="ORF">CN97_16605</name>
</gene>
<keyword evidence="4" id="KW-1185">Reference proteome</keyword>
<evidence type="ECO:0000259" key="1">
    <source>
        <dbReference type="Pfam" id="PF00534"/>
    </source>
</evidence>
<dbReference type="Pfam" id="PF00534">
    <property type="entry name" value="Glycos_transf_1"/>
    <property type="match status" value="1"/>
</dbReference>
<protein>
    <submittedName>
        <fullName evidence="3">Glycosyl transferase family 1</fullName>
    </submittedName>
</protein>
<accession>A0A086Y4T9</accession>
<dbReference type="Proteomes" id="UP000028826">
    <property type="component" value="Unassembled WGS sequence"/>
</dbReference>
<dbReference type="eggNOG" id="COG0438">
    <property type="taxonomic scope" value="Bacteria"/>
</dbReference>
<dbReference type="InterPro" id="IPR028098">
    <property type="entry name" value="Glyco_trans_4-like_N"/>
</dbReference>
<evidence type="ECO:0000259" key="2">
    <source>
        <dbReference type="Pfam" id="PF13439"/>
    </source>
</evidence>
<name>A0A086Y4T9_9RHOB</name>
<dbReference type="EMBL" id="JGYG01000006">
    <property type="protein sequence ID" value="KFI29289.1"/>
    <property type="molecule type" value="Genomic_DNA"/>
</dbReference>
<organism evidence="3 4">
    <name type="scientific">Haematobacter massiliensis</name>
    <dbReference type="NCBI Taxonomy" id="195105"/>
    <lineage>
        <taxon>Bacteria</taxon>
        <taxon>Pseudomonadati</taxon>
        <taxon>Pseudomonadota</taxon>
        <taxon>Alphaproteobacteria</taxon>
        <taxon>Rhodobacterales</taxon>
        <taxon>Paracoccaceae</taxon>
        <taxon>Haematobacter</taxon>
    </lineage>
</organism>
<feature type="domain" description="Glycosyltransferase subfamily 4-like N-terminal" evidence="2">
    <location>
        <begin position="57"/>
        <end position="169"/>
    </location>
</feature>
<dbReference type="Pfam" id="PF13439">
    <property type="entry name" value="Glyco_transf_4"/>
    <property type="match status" value="1"/>
</dbReference>
<dbReference type="GO" id="GO:0016757">
    <property type="term" value="F:glycosyltransferase activity"/>
    <property type="evidence" value="ECO:0007669"/>
    <property type="project" value="InterPro"/>
</dbReference>
<dbReference type="AlphaFoldDB" id="A0A086Y4T9"/>
<dbReference type="CDD" id="cd03809">
    <property type="entry name" value="GT4_MtfB-like"/>
    <property type="match status" value="1"/>
</dbReference>
<dbReference type="Gene3D" id="3.40.50.2000">
    <property type="entry name" value="Glycogen Phosphorylase B"/>
    <property type="match status" value="2"/>
</dbReference>
<dbReference type="SUPFAM" id="SSF53756">
    <property type="entry name" value="UDP-Glycosyltransferase/glycogen phosphorylase"/>
    <property type="match status" value="1"/>
</dbReference>
<dbReference type="PANTHER" id="PTHR46401">
    <property type="entry name" value="GLYCOSYLTRANSFERASE WBBK-RELATED"/>
    <property type="match status" value="1"/>
</dbReference>
<evidence type="ECO:0000313" key="3">
    <source>
        <dbReference type="EMBL" id="KFI29289.1"/>
    </source>
</evidence>
<proteinExistence type="predicted"/>
<reference evidence="3 4" key="1">
    <citation type="submission" date="2014-03" db="EMBL/GenBank/DDBJ databases">
        <title>Genome of Haematobacter massiliensis CCUG 47968.</title>
        <authorList>
            <person name="Wang D."/>
            <person name="Wang G."/>
        </authorList>
    </citation>
    <scope>NUCLEOTIDE SEQUENCE [LARGE SCALE GENOMIC DNA]</scope>
    <source>
        <strain evidence="3 4">CCUG 47968</strain>
    </source>
</reference>
<evidence type="ECO:0000313" key="4">
    <source>
        <dbReference type="Proteomes" id="UP000028826"/>
    </source>
</evidence>
<dbReference type="RefSeq" id="WP_051911135.1">
    <property type="nucleotide sequence ID" value="NZ_CAMIFG010000017.1"/>
</dbReference>
<dbReference type="OrthoDB" id="9790710at2"/>
<comment type="caution">
    <text evidence="3">The sequence shown here is derived from an EMBL/GenBank/DDBJ whole genome shotgun (WGS) entry which is preliminary data.</text>
</comment>
<feature type="domain" description="Glycosyl transferase family 1" evidence="1">
    <location>
        <begin position="176"/>
        <end position="301"/>
    </location>
</feature>